<dbReference type="EMBL" id="MFZO01000003">
    <property type="protein sequence ID" value="OGK25761.1"/>
    <property type="molecule type" value="Genomic_DNA"/>
</dbReference>
<name>A0A1F7H3E9_9BACT</name>
<reference evidence="3 4" key="1">
    <citation type="journal article" date="2016" name="Nat. Commun.">
        <title>Thousands of microbial genomes shed light on interconnected biogeochemical processes in an aquifer system.</title>
        <authorList>
            <person name="Anantharaman K."/>
            <person name="Brown C.T."/>
            <person name="Hug L.A."/>
            <person name="Sharon I."/>
            <person name="Castelle C.J."/>
            <person name="Probst A.J."/>
            <person name="Thomas B.C."/>
            <person name="Singh A."/>
            <person name="Wilkins M.J."/>
            <person name="Karaoz U."/>
            <person name="Brodie E.L."/>
            <person name="Williams K.H."/>
            <person name="Hubbard S.S."/>
            <person name="Banfield J.F."/>
        </authorList>
    </citation>
    <scope>NUCLEOTIDE SEQUENCE [LARGE SCALE GENOMIC DNA]</scope>
</reference>
<feature type="transmembrane region" description="Helical" evidence="1">
    <location>
        <begin position="6"/>
        <end position="25"/>
    </location>
</feature>
<dbReference type="PANTHER" id="PTHR43173">
    <property type="entry name" value="ABC1 FAMILY PROTEIN"/>
    <property type="match status" value="1"/>
</dbReference>
<dbReference type="InterPro" id="IPR011009">
    <property type="entry name" value="Kinase-like_dom_sf"/>
</dbReference>
<gene>
    <name evidence="3" type="ORF">A3C25_04345</name>
</gene>
<feature type="domain" description="Protein kinase" evidence="2">
    <location>
        <begin position="100"/>
        <end position="426"/>
    </location>
</feature>
<dbReference type="InterPro" id="IPR004147">
    <property type="entry name" value="ABC1_dom"/>
</dbReference>
<proteinExistence type="predicted"/>
<keyword evidence="1" id="KW-0812">Transmembrane</keyword>
<accession>A0A1F7H3E9</accession>
<dbReference type="Proteomes" id="UP000177913">
    <property type="component" value="Unassembled WGS sequence"/>
</dbReference>
<dbReference type="InterPro" id="IPR051130">
    <property type="entry name" value="Mito_struct-func_regulator"/>
</dbReference>
<dbReference type="SUPFAM" id="SSF56112">
    <property type="entry name" value="Protein kinase-like (PK-like)"/>
    <property type="match status" value="1"/>
</dbReference>
<comment type="caution">
    <text evidence="3">The sequence shown here is derived from an EMBL/GenBank/DDBJ whole genome shotgun (WGS) entry which is preliminary data.</text>
</comment>
<evidence type="ECO:0000256" key="1">
    <source>
        <dbReference type="SAM" id="Phobius"/>
    </source>
</evidence>
<sequence>MLRFFYILLLLNKYFLLYLLFRIGLYKKPGPKFMKSFFEEAGGAFIKFGQILALRIDILPKEYSLELIDLFDQYKPFSYQEVEQTFKEELGTTPNKIFKYFEKIPFASASFAQVHGAKLKNGETVVIKIQRPGVRENVRVDFFIIDLLSLTVDFFFKIEALPWVEFAKEFKIWTKRELDFQIEAENMQKIYNNILLHRVSDVIVPKIYHRLSTKKILVQEYIDGVPLSRVLREMRIGNLDAEKLKKMEIDIKKTPTTMISEIMREYFIDGFFHADPHPGNILLLKNGKIGLIDFGIVGESAPQKSALMKFIFAGGRSKYEKDPKIYEEIGYYFFKFAGNNIEQIIGSVIPANVNQEKIEEFMKILAKHFAEYQKQVEMQIRKDLELMKMDYTTMILQTLKFVQRYQIKLPKQMVIFIRALSIMGFLAKEMNYGFMWSDLIIQFFKKYPENKMPKIDTSVIPYKRMNREEAIERLNNWLTYLIEIDPKLYYLVNNYISKYNI</sequence>
<dbReference type="AlphaFoldDB" id="A0A1F7H3E9"/>
<dbReference type="GO" id="GO:0004672">
    <property type="term" value="F:protein kinase activity"/>
    <property type="evidence" value="ECO:0007669"/>
    <property type="project" value="InterPro"/>
</dbReference>
<dbReference type="Gene3D" id="1.10.510.10">
    <property type="entry name" value="Transferase(Phosphotransferase) domain 1"/>
    <property type="match status" value="1"/>
</dbReference>
<protein>
    <recommendedName>
        <fullName evidence="2">Protein kinase domain-containing protein</fullName>
    </recommendedName>
</protein>
<evidence type="ECO:0000313" key="3">
    <source>
        <dbReference type="EMBL" id="OGK25761.1"/>
    </source>
</evidence>
<dbReference type="PANTHER" id="PTHR43173:SF19">
    <property type="entry name" value="AARF DOMAIN-CONTAINING PROTEIN KINASE 1"/>
    <property type="match status" value="1"/>
</dbReference>
<dbReference type="GO" id="GO:0005524">
    <property type="term" value="F:ATP binding"/>
    <property type="evidence" value="ECO:0007669"/>
    <property type="project" value="InterPro"/>
</dbReference>
<dbReference type="CDD" id="cd05121">
    <property type="entry name" value="ABC1_ADCK3-like"/>
    <property type="match status" value="1"/>
</dbReference>
<organism evidence="3 4">
    <name type="scientific">Candidatus Roizmanbacteria bacterium RIFCSPHIGHO2_02_FULL_38_11</name>
    <dbReference type="NCBI Taxonomy" id="1802039"/>
    <lineage>
        <taxon>Bacteria</taxon>
        <taxon>Candidatus Roizmaniibacteriota</taxon>
    </lineage>
</organism>
<evidence type="ECO:0000313" key="4">
    <source>
        <dbReference type="Proteomes" id="UP000177913"/>
    </source>
</evidence>
<dbReference type="PROSITE" id="PS50011">
    <property type="entry name" value="PROTEIN_KINASE_DOM"/>
    <property type="match status" value="1"/>
</dbReference>
<evidence type="ECO:0000259" key="2">
    <source>
        <dbReference type="PROSITE" id="PS50011"/>
    </source>
</evidence>
<dbReference type="Pfam" id="PF03109">
    <property type="entry name" value="ABC1"/>
    <property type="match status" value="1"/>
</dbReference>
<keyword evidence="1" id="KW-1133">Transmembrane helix</keyword>
<keyword evidence="1" id="KW-0472">Membrane</keyword>
<dbReference type="InterPro" id="IPR000719">
    <property type="entry name" value="Prot_kinase_dom"/>
</dbReference>